<accession>A0A5R9DXH2</accession>
<evidence type="ECO:0000259" key="12">
    <source>
        <dbReference type="Pfam" id="PF02687"/>
    </source>
</evidence>
<evidence type="ECO:0000256" key="2">
    <source>
        <dbReference type="ARBA" id="ARBA00008697"/>
    </source>
</evidence>
<evidence type="ECO:0000256" key="11">
    <source>
        <dbReference type="SAM" id="Phobius"/>
    </source>
</evidence>
<evidence type="ECO:0000313" key="13">
    <source>
        <dbReference type="EMBL" id="TLQ40027.1"/>
    </source>
</evidence>
<keyword evidence="7 11" id="KW-0812">Transmembrane</keyword>
<reference evidence="13 14" key="1">
    <citation type="submission" date="2019-05" db="EMBL/GenBank/DDBJ databases">
        <title>The metagenome of a microbial culture collection derived from dairy environment covers the genomic content of the human microbiome.</title>
        <authorList>
            <person name="Roder T."/>
            <person name="Wuthrich D."/>
            <person name="Sattari Z."/>
            <person name="Von Ah U."/>
            <person name="Bar C."/>
            <person name="Ronchi F."/>
            <person name="Macpherson A.J."/>
            <person name="Ganal-Vonarburg S.C."/>
            <person name="Bruggmann R."/>
            <person name="Vergeres G."/>
        </authorList>
    </citation>
    <scope>NUCLEOTIDE SEQUENCE [LARGE SCALE GENOMIC DNA]</scope>
    <source>
        <strain evidence="13 14">FAM 24227</strain>
    </source>
</reference>
<dbReference type="AlphaFoldDB" id="A0A5R9DXH2"/>
<evidence type="ECO:0000256" key="9">
    <source>
        <dbReference type="ARBA" id="ARBA00023136"/>
    </source>
</evidence>
<feature type="domain" description="ABC3 transporter permease C-terminal" evidence="12">
    <location>
        <begin position="248"/>
        <end position="359"/>
    </location>
</feature>
<evidence type="ECO:0000256" key="4">
    <source>
        <dbReference type="ARBA" id="ARBA00016962"/>
    </source>
</evidence>
<comment type="caution">
    <text evidence="13">The sequence shown here is derived from an EMBL/GenBank/DDBJ whole genome shotgun (WGS) entry which is preliminary data.</text>
</comment>
<evidence type="ECO:0000256" key="7">
    <source>
        <dbReference type="ARBA" id="ARBA00022692"/>
    </source>
</evidence>
<dbReference type="Pfam" id="PF02687">
    <property type="entry name" value="FtsX"/>
    <property type="match status" value="1"/>
</dbReference>
<dbReference type="GO" id="GO:0005886">
    <property type="term" value="C:plasma membrane"/>
    <property type="evidence" value="ECO:0007669"/>
    <property type="project" value="UniProtKB-SubCell"/>
</dbReference>
<protein>
    <recommendedName>
        <fullName evidence="4">Putative hemin transport system permease protein HrtB</fullName>
    </recommendedName>
</protein>
<keyword evidence="6" id="KW-1003">Cell membrane</keyword>
<evidence type="ECO:0000256" key="3">
    <source>
        <dbReference type="ARBA" id="ARBA00011131"/>
    </source>
</evidence>
<evidence type="ECO:0000256" key="5">
    <source>
        <dbReference type="ARBA" id="ARBA00022448"/>
    </source>
</evidence>
<feature type="transmembrane region" description="Helical" evidence="11">
    <location>
        <begin position="243"/>
        <end position="268"/>
    </location>
</feature>
<dbReference type="Proteomes" id="UP000306420">
    <property type="component" value="Unassembled WGS sequence"/>
</dbReference>
<evidence type="ECO:0000256" key="8">
    <source>
        <dbReference type="ARBA" id="ARBA00022989"/>
    </source>
</evidence>
<organism evidence="13 14">
    <name type="scientific">Ruoffia tabacinasalis</name>
    <dbReference type="NCBI Taxonomy" id="87458"/>
    <lineage>
        <taxon>Bacteria</taxon>
        <taxon>Bacillati</taxon>
        <taxon>Bacillota</taxon>
        <taxon>Bacilli</taxon>
        <taxon>Lactobacillales</taxon>
        <taxon>Aerococcaceae</taxon>
        <taxon>Ruoffia</taxon>
    </lineage>
</organism>
<feature type="transmembrane region" description="Helical" evidence="11">
    <location>
        <begin position="330"/>
        <end position="351"/>
    </location>
</feature>
<dbReference type="RefSeq" id="WP_138405167.1">
    <property type="nucleotide sequence ID" value="NZ_VBSP01000040.1"/>
</dbReference>
<keyword evidence="5" id="KW-0813">Transport</keyword>
<keyword evidence="8 11" id="KW-1133">Transmembrane helix</keyword>
<dbReference type="PANTHER" id="PTHR43738">
    <property type="entry name" value="ABC TRANSPORTER, MEMBRANE PROTEIN"/>
    <property type="match status" value="1"/>
</dbReference>
<evidence type="ECO:0000256" key="1">
    <source>
        <dbReference type="ARBA" id="ARBA00004651"/>
    </source>
</evidence>
<comment type="subunit">
    <text evidence="3">The complex is composed of two ATP-binding proteins (HrtA), two transmembrane proteins (HrtB) and a solute-binding protein.</text>
</comment>
<dbReference type="InterPro" id="IPR003838">
    <property type="entry name" value="ABC3_permease_C"/>
</dbReference>
<gene>
    <name evidence="13" type="ORF">FEZ33_09585</name>
</gene>
<evidence type="ECO:0000256" key="6">
    <source>
        <dbReference type="ARBA" id="ARBA00022475"/>
    </source>
</evidence>
<dbReference type="EMBL" id="VBSP01000040">
    <property type="protein sequence ID" value="TLQ40027.1"/>
    <property type="molecule type" value="Genomic_DNA"/>
</dbReference>
<keyword evidence="9 11" id="KW-0472">Membrane</keyword>
<dbReference type="OrthoDB" id="384327at2"/>
<feature type="transmembrane region" description="Helical" evidence="11">
    <location>
        <begin position="288"/>
        <end position="310"/>
    </location>
</feature>
<name>A0A5R9DXH2_9LACT</name>
<sequence>MFLAWKEIKHAKTRFSLIVGVLVLVSYLVYFLTGLAFGLAQDNRTSVDKWEAQAIVLADEANSNINMSMMPQGLINDIEADEIAVLGQTASVVSRDNQTEAEQEENKISVTFFGIDSEQFIAPNIVEGEMFQEDFQVVADISIHEEFGIEIGDVLNLAGNDEQVEVVGFTDNAKFNVAPVLYTTISTYQDVRFEAIDDSDEGRVSAFIIRDDDLDSVELDNEDLELSTISEYIEEIPGYTAQVLTFGLMIIFLIIIAAVVIGIFMYVLTVQKSSMFGVMKAQGISTKYIATSVVSQTFILSVIGVAIGLVLTMGTAMVLPSTVPFAFNMYFILIITVLIVLFALLGAFFSVRTVAKIDPLEAIG</sequence>
<comment type="similarity">
    <text evidence="2">Belongs to the ABC-4 integral membrane protein family. HrtB subfamily.</text>
</comment>
<evidence type="ECO:0000313" key="14">
    <source>
        <dbReference type="Proteomes" id="UP000306420"/>
    </source>
</evidence>
<comment type="subcellular location">
    <subcellularLocation>
        <location evidence="1">Cell membrane</location>
        <topology evidence="1">Multi-pass membrane protein</topology>
    </subcellularLocation>
</comment>
<proteinExistence type="inferred from homology"/>
<evidence type="ECO:0000256" key="10">
    <source>
        <dbReference type="ARBA" id="ARBA00024973"/>
    </source>
</evidence>
<dbReference type="PANTHER" id="PTHR43738:SF1">
    <property type="entry name" value="HEMIN TRANSPORT SYSTEM PERMEASE PROTEIN HRTB-RELATED"/>
    <property type="match status" value="1"/>
</dbReference>
<comment type="function">
    <text evidence="10">Part of the ABC transporter complex hrt involved in hemin import. Responsible for the translocation of the substrate across the membrane.</text>
</comment>
<feature type="transmembrane region" description="Helical" evidence="11">
    <location>
        <begin position="15"/>
        <end position="39"/>
    </location>
</feature>
<dbReference type="InterPro" id="IPR051125">
    <property type="entry name" value="ABC-4/HrtB_transporter"/>
</dbReference>